<dbReference type="Proteomes" id="UP001187682">
    <property type="component" value="Unassembled WGS sequence"/>
</dbReference>
<dbReference type="EMBL" id="ONZQ02000001">
    <property type="protein sequence ID" value="SPN96750.1"/>
    <property type="molecule type" value="Genomic_DNA"/>
</dbReference>
<keyword evidence="2" id="KW-1185">Reference proteome</keyword>
<evidence type="ECO:0000313" key="1">
    <source>
        <dbReference type="EMBL" id="SPN96750.1"/>
    </source>
</evidence>
<reference evidence="1" key="1">
    <citation type="submission" date="2018-03" db="EMBL/GenBank/DDBJ databases">
        <authorList>
            <person name="Guldener U."/>
        </authorList>
    </citation>
    <scope>NUCLEOTIDE SEQUENCE</scope>
</reference>
<evidence type="ECO:0000313" key="2">
    <source>
        <dbReference type="Proteomes" id="UP001187682"/>
    </source>
</evidence>
<protein>
    <submittedName>
        <fullName evidence="1">Uncharacterized protein</fullName>
    </submittedName>
</protein>
<name>A0AAE8MQI6_9PEZI</name>
<proteinExistence type="predicted"/>
<sequence>MNLASVPEDVAGP</sequence>
<organism evidence="1 2">
    <name type="scientific">Cephalotrichum gorgonifer</name>
    <dbReference type="NCBI Taxonomy" id="2041049"/>
    <lineage>
        <taxon>Eukaryota</taxon>
        <taxon>Fungi</taxon>
        <taxon>Dikarya</taxon>
        <taxon>Ascomycota</taxon>
        <taxon>Pezizomycotina</taxon>
        <taxon>Sordariomycetes</taxon>
        <taxon>Hypocreomycetidae</taxon>
        <taxon>Microascales</taxon>
        <taxon>Microascaceae</taxon>
        <taxon>Cephalotrichum</taxon>
    </lineage>
</organism>
<comment type="caution">
    <text evidence="1">The sequence shown here is derived from an EMBL/GenBank/DDBJ whole genome shotgun (WGS) entry which is preliminary data.</text>
</comment>
<gene>
    <name evidence="1" type="ORF">DNG_00270</name>
</gene>
<accession>A0AAE8MQI6</accession>